<dbReference type="KEGG" id="aaf:AURANDRAFT_62498"/>
<gene>
    <name evidence="1" type="ORF">SO694_00003785</name>
</gene>
<dbReference type="InterPro" id="IPR027359">
    <property type="entry name" value="Volt_channel_dom_sf"/>
</dbReference>
<accession>A0ABR1GDX3</accession>
<dbReference type="InterPro" id="IPR043203">
    <property type="entry name" value="VGCC_Ca_Na"/>
</dbReference>
<name>A0ABR1GDX3_AURAN</name>
<dbReference type="EMBL" id="JBBJCI010000033">
    <property type="protein sequence ID" value="KAK7254032.1"/>
    <property type="molecule type" value="Genomic_DNA"/>
</dbReference>
<dbReference type="GO" id="GO:0005248">
    <property type="term" value="F:voltage-gated sodium channel activity"/>
    <property type="evidence" value="ECO:0007669"/>
    <property type="project" value="TreeGrafter"/>
</dbReference>
<dbReference type="Gene3D" id="1.10.287.70">
    <property type="match status" value="1"/>
</dbReference>
<organism evidence="1 2">
    <name type="scientific">Aureococcus anophagefferens</name>
    <name type="common">Harmful bloom alga</name>
    <dbReference type="NCBI Taxonomy" id="44056"/>
    <lineage>
        <taxon>Eukaryota</taxon>
        <taxon>Sar</taxon>
        <taxon>Stramenopiles</taxon>
        <taxon>Ochrophyta</taxon>
        <taxon>Pelagophyceae</taxon>
        <taxon>Pelagomonadales</taxon>
        <taxon>Pelagomonadaceae</taxon>
        <taxon>Aureococcus</taxon>
    </lineage>
</organism>
<dbReference type="GO" id="GO:0086010">
    <property type="term" value="P:membrane depolarization during action potential"/>
    <property type="evidence" value="ECO:0007669"/>
    <property type="project" value="TreeGrafter"/>
</dbReference>
<sequence length="549" mass="62358">MAAAIHAIKAKEARQHHKVERREERRAENLREKTYRMAASPTGTPEQPFRTPDASRAHGAEAEEAGATSHAPGQVVGVGKVQPFDPGAPRPWSAYDDPYDESKRGPSGFWRYKEPLRIIYNDMRVQVFVAILIIANFVTSIVEKQLWPSEDPTVPGGRDYYRNFRVCEWFFNVTFTVELSANMYCHWYKEFWGSGWNVFDFITVAVSWLFELNLPLPGPLRLMRMVRALRVFRLFKRVKSLRKILESLARAVPGVMNAFLIMFIVMCIYAILAVDFFRDFGRDGEMEFEWCHTKIKGDRRHYPEFNVDTGLWETATLTGCPPYYTSRNEEFGHEYFGNFFKALYTMFQVLTGDSWSEAIGRPLIMNYGPIGTGVYFVSFYLLHAVVLINVVVAVLLEKMVEEENDDDAEDSEDEEEKDREPERLTFQSIRKSLLANPVADAAAAAREKYRKTQEKIARLKSEGRDPAEADKPPPKPKPAAGKSSAGGRTARIPAVLQTEIYSLKTELVEIKATQRSILAALEELAGKHVAAPAMLAPLVRVPGQFPQQP</sequence>
<protein>
    <submittedName>
        <fullName evidence="1">Low voltage-gated calcium channel</fullName>
    </submittedName>
</protein>
<dbReference type="GO" id="GO:0001518">
    <property type="term" value="C:voltage-gated sodium channel complex"/>
    <property type="evidence" value="ECO:0007669"/>
    <property type="project" value="TreeGrafter"/>
</dbReference>
<dbReference type="PANTHER" id="PTHR10037:SF62">
    <property type="entry name" value="SODIUM CHANNEL PROTEIN 60E"/>
    <property type="match status" value="1"/>
</dbReference>
<dbReference type="Proteomes" id="UP001363151">
    <property type="component" value="Unassembled WGS sequence"/>
</dbReference>
<dbReference type="Pfam" id="PF00520">
    <property type="entry name" value="Ion_trans"/>
    <property type="match status" value="1"/>
</dbReference>
<keyword evidence="2" id="KW-1185">Reference proteome</keyword>
<comment type="caution">
    <text evidence="1">The sequence shown here is derived from an EMBL/GenBank/DDBJ whole genome shotgun (WGS) entry which is preliminary data.</text>
</comment>
<proteinExistence type="predicted"/>
<dbReference type="SUPFAM" id="SSF81324">
    <property type="entry name" value="Voltage-gated potassium channels"/>
    <property type="match status" value="1"/>
</dbReference>
<evidence type="ECO:0000313" key="1">
    <source>
        <dbReference type="EMBL" id="KAK7254032.1"/>
    </source>
</evidence>
<evidence type="ECO:0000313" key="2">
    <source>
        <dbReference type="Proteomes" id="UP001363151"/>
    </source>
</evidence>
<dbReference type="PANTHER" id="PTHR10037">
    <property type="entry name" value="VOLTAGE-GATED CATION CHANNEL CALCIUM AND SODIUM"/>
    <property type="match status" value="1"/>
</dbReference>
<dbReference type="InterPro" id="IPR005821">
    <property type="entry name" value="Ion_trans_dom"/>
</dbReference>
<dbReference type="Gene3D" id="1.20.120.350">
    <property type="entry name" value="Voltage-gated potassium channels. Chain C"/>
    <property type="match status" value="1"/>
</dbReference>
<reference evidence="1 2" key="1">
    <citation type="submission" date="2024-03" db="EMBL/GenBank/DDBJ databases">
        <title>Aureococcus anophagefferens CCMP1851 and Kratosvirus quantuckense: Draft genome of a second virus-susceptible host strain in the model system.</title>
        <authorList>
            <person name="Chase E."/>
            <person name="Truchon A.R."/>
            <person name="Schepens W."/>
            <person name="Wilhelm S.W."/>
        </authorList>
    </citation>
    <scope>NUCLEOTIDE SEQUENCE [LARGE SCALE GENOMIC DNA]</scope>
    <source>
        <strain evidence="1 2">CCMP1851</strain>
    </source>
</reference>